<name>A0A8K0GUD9_9ROSA</name>
<protein>
    <recommendedName>
        <fullName evidence="1">F-box domain-containing protein</fullName>
    </recommendedName>
</protein>
<organism evidence="2 3">
    <name type="scientific">Rhamnella rubrinervis</name>
    <dbReference type="NCBI Taxonomy" id="2594499"/>
    <lineage>
        <taxon>Eukaryota</taxon>
        <taxon>Viridiplantae</taxon>
        <taxon>Streptophyta</taxon>
        <taxon>Embryophyta</taxon>
        <taxon>Tracheophyta</taxon>
        <taxon>Spermatophyta</taxon>
        <taxon>Magnoliopsida</taxon>
        <taxon>eudicotyledons</taxon>
        <taxon>Gunneridae</taxon>
        <taxon>Pentapetalae</taxon>
        <taxon>rosids</taxon>
        <taxon>fabids</taxon>
        <taxon>Rosales</taxon>
        <taxon>Rhamnaceae</taxon>
        <taxon>rhamnoid group</taxon>
        <taxon>Rhamneae</taxon>
        <taxon>Rhamnella</taxon>
    </lineage>
</organism>
<reference evidence="2" key="1">
    <citation type="submission" date="2020-03" db="EMBL/GenBank/DDBJ databases">
        <title>A high-quality chromosome-level genome assembly of a woody plant with both climbing and erect habits, Rhamnella rubrinervis.</title>
        <authorList>
            <person name="Lu Z."/>
            <person name="Yang Y."/>
            <person name="Zhu X."/>
            <person name="Sun Y."/>
        </authorList>
    </citation>
    <scope>NUCLEOTIDE SEQUENCE</scope>
    <source>
        <strain evidence="2">BYM</strain>
        <tissue evidence="2">Leaf</tissue>
    </source>
</reference>
<dbReference type="InterPro" id="IPR036047">
    <property type="entry name" value="F-box-like_dom_sf"/>
</dbReference>
<sequence>MKNHEEKKDEVDDTLGNSTILEDLPDEIIVDIVSLLPLKEAVAISVLSRRWRYTWRFTRLKSLNFGFDITADMHDIMFMKQKIEYHLSLREMPNFPINEEVEVLEYSSKFDDVDRVLYLVRNTVALEKIVVDCKYYHRIRLMKTKQQIIDPEVFSRMQHSLNLNPNFLLI</sequence>
<proteinExistence type="predicted"/>
<dbReference type="InterPro" id="IPR001810">
    <property type="entry name" value="F-box_dom"/>
</dbReference>
<dbReference type="Proteomes" id="UP000796880">
    <property type="component" value="Unassembled WGS sequence"/>
</dbReference>
<accession>A0A8K0GUD9</accession>
<evidence type="ECO:0000313" key="2">
    <source>
        <dbReference type="EMBL" id="KAF3441672.1"/>
    </source>
</evidence>
<dbReference type="Pfam" id="PF00646">
    <property type="entry name" value="F-box"/>
    <property type="match status" value="1"/>
</dbReference>
<dbReference type="EMBL" id="VOIH02000007">
    <property type="protein sequence ID" value="KAF3441672.1"/>
    <property type="molecule type" value="Genomic_DNA"/>
</dbReference>
<keyword evidence="3" id="KW-1185">Reference proteome</keyword>
<dbReference type="SUPFAM" id="SSF81383">
    <property type="entry name" value="F-box domain"/>
    <property type="match status" value="1"/>
</dbReference>
<evidence type="ECO:0000259" key="1">
    <source>
        <dbReference type="PROSITE" id="PS50181"/>
    </source>
</evidence>
<dbReference type="PANTHER" id="PTHR31639">
    <property type="entry name" value="F-BOX PROTEIN-LIKE"/>
    <property type="match status" value="1"/>
</dbReference>
<dbReference type="Gene3D" id="1.20.1280.50">
    <property type="match status" value="1"/>
</dbReference>
<comment type="caution">
    <text evidence="2">The sequence shown here is derived from an EMBL/GenBank/DDBJ whole genome shotgun (WGS) entry which is preliminary data.</text>
</comment>
<feature type="domain" description="F-box" evidence="1">
    <location>
        <begin position="18"/>
        <end position="52"/>
    </location>
</feature>
<dbReference type="OrthoDB" id="613853at2759"/>
<dbReference type="CDD" id="cd22160">
    <property type="entry name" value="F-box_AtFBL13-like"/>
    <property type="match status" value="1"/>
</dbReference>
<dbReference type="PANTHER" id="PTHR31639:SF256">
    <property type="entry name" value="OS07G0242900 PROTEIN"/>
    <property type="match status" value="1"/>
</dbReference>
<gene>
    <name evidence="2" type="ORF">FNV43_RR15587</name>
</gene>
<dbReference type="SMART" id="SM00256">
    <property type="entry name" value="FBOX"/>
    <property type="match status" value="1"/>
</dbReference>
<evidence type="ECO:0000313" key="3">
    <source>
        <dbReference type="Proteomes" id="UP000796880"/>
    </source>
</evidence>
<dbReference type="PROSITE" id="PS50181">
    <property type="entry name" value="FBOX"/>
    <property type="match status" value="1"/>
</dbReference>
<dbReference type="AlphaFoldDB" id="A0A8K0GUD9"/>
<dbReference type="InterPro" id="IPR053781">
    <property type="entry name" value="F-box_AtFBL13-like"/>
</dbReference>